<keyword evidence="3" id="KW-1185">Reference proteome</keyword>
<comment type="caution">
    <text evidence="2">The sequence shown here is derived from an EMBL/GenBank/DDBJ whole genome shotgun (WGS) entry which is preliminary data.</text>
</comment>
<reference evidence="2" key="1">
    <citation type="submission" date="2023-03" db="EMBL/GenBank/DDBJ databases">
        <title>Massive genome expansion in bonnet fungi (Mycena s.s.) driven by repeated elements and novel gene families across ecological guilds.</title>
        <authorList>
            <consortium name="Lawrence Berkeley National Laboratory"/>
            <person name="Harder C.B."/>
            <person name="Miyauchi S."/>
            <person name="Viragh M."/>
            <person name="Kuo A."/>
            <person name="Thoen E."/>
            <person name="Andreopoulos B."/>
            <person name="Lu D."/>
            <person name="Skrede I."/>
            <person name="Drula E."/>
            <person name="Henrissat B."/>
            <person name="Morin E."/>
            <person name="Kohler A."/>
            <person name="Barry K."/>
            <person name="LaButti K."/>
            <person name="Morin E."/>
            <person name="Salamov A."/>
            <person name="Lipzen A."/>
            <person name="Mereny Z."/>
            <person name="Hegedus B."/>
            <person name="Baldrian P."/>
            <person name="Stursova M."/>
            <person name="Weitz H."/>
            <person name="Taylor A."/>
            <person name="Grigoriev I.V."/>
            <person name="Nagy L.G."/>
            <person name="Martin F."/>
            <person name="Kauserud H."/>
        </authorList>
    </citation>
    <scope>NUCLEOTIDE SEQUENCE</scope>
    <source>
        <strain evidence="2">CBHHK173m</strain>
    </source>
</reference>
<proteinExistence type="predicted"/>
<accession>A0AAD6U7U0</accession>
<gene>
    <name evidence="2" type="ORF">B0H15DRAFT_929547</name>
</gene>
<dbReference type="AlphaFoldDB" id="A0AAD6U7U0"/>
<evidence type="ECO:0000313" key="3">
    <source>
        <dbReference type="Proteomes" id="UP001222325"/>
    </source>
</evidence>
<dbReference type="Proteomes" id="UP001222325">
    <property type="component" value="Unassembled WGS sequence"/>
</dbReference>
<dbReference type="Gene3D" id="2.130.10.10">
    <property type="entry name" value="YVTN repeat-like/Quinoprotein amine dehydrogenase"/>
    <property type="match status" value="1"/>
</dbReference>
<dbReference type="EMBL" id="JARJCN010000016">
    <property type="protein sequence ID" value="KAJ7093305.1"/>
    <property type="molecule type" value="Genomic_DNA"/>
</dbReference>
<sequence length="613" mass="67450">MIQSVHKACKRLESKLYELSESEDPLAIEVPKILTEACTLVRDANPADPEFSAVVDRVCKTANIGISLAYRDLETEYLPSFAHTRRFPLLQGPTSIYNLFPPSALEVLVQCMNFFLEQWRDIPLFAFVMWIFRSLFAFFLPKPWRDTPRPHPSSSPLSRFGPRPPSLPATSSPLVRSIYEARCEISSDIIYAEPIKLVSDGSCLALPSMGGHRQRTPILSYCLIKTSRRDEDPPLITRYTDVGLSEVAYACATDEQKKLIFVADRARVKSYAWADPRTGKIHKNARPTHTLASPAHAGPLAVLTPGTLLRAGKGSAAVWTYEVLPTHGRSGRTRIGPLFSGDSWRDDYGEVEDSAGSPATSVIAFADPKLAPAVWHPHPARPATMLCSTDPEESEDYSFIALDLAHGAQQGARYFGNGAAIGGFATSAAAPNEFMTAANDGHMRLHDTRVPLPVLSICAASGLEECGAVLFVHPDGIPAVFTGSTNDQVVRLWDIRARKMVYELATGNTAVSGMAWDAQRSALYVATSSPYDRYDYRRARLPPSMLPEPEPARGMPNVDDEGGFDKCWPKNAKHTEDYWGAVFDAGSHRILRYTFKEDADPSILPPYGEMTSG</sequence>
<dbReference type="SUPFAM" id="SSF50998">
    <property type="entry name" value="Quinoprotein alcohol dehydrogenase-like"/>
    <property type="match status" value="1"/>
</dbReference>
<evidence type="ECO:0000313" key="2">
    <source>
        <dbReference type="EMBL" id="KAJ7093305.1"/>
    </source>
</evidence>
<protein>
    <submittedName>
        <fullName evidence="2">Uncharacterized protein</fullName>
    </submittedName>
</protein>
<dbReference type="InterPro" id="IPR011047">
    <property type="entry name" value="Quinoprotein_ADH-like_sf"/>
</dbReference>
<dbReference type="InterPro" id="IPR015943">
    <property type="entry name" value="WD40/YVTN_repeat-like_dom_sf"/>
</dbReference>
<organism evidence="2 3">
    <name type="scientific">Mycena belliarum</name>
    <dbReference type="NCBI Taxonomy" id="1033014"/>
    <lineage>
        <taxon>Eukaryota</taxon>
        <taxon>Fungi</taxon>
        <taxon>Dikarya</taxon>
        <taxon>Basidiomycota</taxon>
        <taxon>Agaricomycotina</taxon>
        <taxon>Agaricomycetes</taxon>
        <taxon>Agaricomycetidae</taxon>
        <taxon>Agaricales</taxon>
        <taxon>Marasmiineae</taxon>
        <taxon>Mycenaceae</taxon>
        <taxon>Mycena</taxon>
    </lineage>
</organism>
<name>A0AAD6U7U0_9AGAR</name>
<feature type="region of interest" description="Disordered" evidence="1">
    <location>
        <begin position="150"/>
        <end position="169"/>
    </location>
</feature>
<evidence type="ECO:0000256" key="1">
    <source>
        <dbReference type="SAM" id="MobiDB-lite"/>
    </source>
</evidence>